<dbReference type="Gene3D" id="1.10.3210.10">
    <property type="entry name" value="Hypothetical protein af1432"/>
    <property type="match status" value="1"/>
</dbReference>
<name>A0A316TR70_9BACT</name>
<gene>
    <name evidence="2" type="ORF">DDZ15_07515</name>
</gene>
<feature type="domain" description="HD/PDEase" evidence="1">
    <location>
        <begin position="16"/>
        <end position="126"/>
    </location>
</feature>
<dbReference type="SMART" id="SM00471">
    <property type="entry name" value="HDc"/>
    <property type="match status" value="1"/>
</dbReference>
<comment type="caution">
    <text evidence="2">The sequence shown here is derived from an EMBL/GenBank/DDBJ whole genome shotgun (WGS) entry which is preliminary data.</text>
</comment>
<dbReference type="PANTHER" id="PTHR38659:SF2">
    <property type="entry name" value="HDIG DOMAIN PROTEIN"/>
    <property type="match status" value="1"/>
</dbReference>
<sequence length="180" mass="20965">MIDRQTSEELLNEWIESENLRHHSRMVAMAMEAYARELGKDASETDVWWTAGLLHDLDWEKYPDEHPNKATDEILAERGYPDIILDAIRAHAPERTGRYPETEIERYLFACDELSGFMNAVALMRPNGFSDMKVKSVKKKLKDKRFAENVPRDDIKKGAELIKSELSDHIQFLINVFREL</sequence>
<dbReference type="Proteomes" id="UP000245533">
    <property type="component" value="Unassembled WGS sequence"/>
</dbReference>
<dbReference type="AlphaFoldDB" id="A0A316TR70"/>
<dbReference type="NCBIfam" id="TIGR00277">
    <property type="entry name" value="HDIG"/>
    <property type="match status" value="1"/>
</dbReference>
<dbReference type="InterPro" id="IPR006675">
    <property type="entry name" value="HDIG_dom"/>
</dbReference>
<dbReference type="PANTHER" id="PTHR38659">
    <property type="entry name" value="METAL-DEPENDENT PHOSPHOHYDROLASE"/>
    <property type="match status" value="1"/>
</dbReference>
<reference evidence="2 3" key="1">
    <citation type="submission" date="2018-05" db="EMBL/GenBank/DDBJ databases">
        <title>Rhodohalobacter halophilus gen. nov., sp. nov., a moderately halophilic member of the family Balneolaceae.</title>
        <authorList>
            <person name="Liu Z.-W."/>
        </authorList>
    </citation>
    <scope>NUCLEOTIDE SEQUENCE [LARGE SCALE GENOMIC DNA]</scope>
    <source>
        <strain evidence="2 3">8A47</strain>
    </source>
</reference>
<keyword evidence="3" id="KW-1185">Reference proteome</keyword>
<protein>
    <recommendedName>
        <fullName evidence="1">HD/PDEase domain-containing protein</fullName>
    </recommendedName>
</protein>
<dbReference type="SUPFAM" id="SSF109604">
    <property type="entry name" value="HD-domain/PDEase-like"/>
    <property type="match status" value="1"/>
</dbReference>
<evidence type="ECO:0000313" key="2">
    <source>
        <dbReference type="EMBL" id="PWN07103.1"/>
    </source>
</evidence>
<dbReference type="InterPro" id="IPR006674">
    <property type="entry name" value="HD_domain"/>
</dbReference>
<dbReference type="OrthoDB" id="9801160at2"/>
<dbReference type="RefSeq" id="WP_109646452.1">
    <property type="nucleotide sequence ID" value="NZ_QGGB01000005.1"/>
</dbReference>
<proteinExistence type="predicted"/>
<dbReference type="InterPro" id="IPR003607">
    <property type="entry name" value="HD/PDEase_dom"/>
</dbReference>
<evidence type="ECO:0000313" key="3">
    <source>
        <dbReference type="Proteomes" id="UP000245533"/>
    </source>
</evidence>
<dbReference type="Pfam" id="PF01966">
    <property type="entry name" value="HD"/>
    <property type="match status" value="1"/>
</dbReference>
<evidence type="ECO:0000259" key="1">
    <source>
        <dbReference type="SMART" id="SM00471"/>
    </source>
</evidence>
<dbReference type="EMBL" id="QGGB01000005">
    <property type="protein sequence ID" value="PWN07103.1"/>
    <property type="molecule type" value="Genomic_DNA"/>
</dbReference>
<organism evidence="2 3">
    <name type="scientific">Rhodohalobacter mucosus</name>
    <dbReference type="NCBI Taxonomy" id="2079485"/>
    <lineage>
        <taxon>Bacteria</taxon>
        <taxon>Pseudomonadati</taxon>
        <taxon>Balneolota</taxon>
        <taxon>Balneolia</taxon>
        <taxon>Balneolales</taxon>
        <taxon>Balneolaceae</taxon>
        <taxon>Rhodohalobacter</taxon>
    </lineage>
</organism>
<dbReference type="CDD" id="cd00077">
    <property type="entry name" value="HDc"/>
    <property type="match status" value="1"/>
</dbReference>
<accession>A0A316TR70</accession>